<evidence type="ECO:0000313" key="5">
    <source>
        <dbReference type="EMBL" id="KAL0092035.1"/>
    </source>
</evidence>
<dbReference type="PROSITE" id="PS50222">
    <property type="entry name" value="EF_HAND_2"/>
    <property type="match status" value="1"/>
</dbReference>
<dbReference type="PROSITE" id="PS00018">
    <property type="entry name" value="EF_HAND_1"/>
    <property type="match status" value="1"/>
</dbReference>
<feature type="compositionally biased region" description="Low complexity" evidence="2">
    <location>
        <begin position="110"/>
        <end position="126"/>
    </location>
</feature>
<feature type="domain" description="EF-hand" evidence="4">
    <location>
        <begin position="494"/>
        <end position="529"/>
    </location>
</feature>
<feature type="transmembrane region" description="Helical" evidence="3">
    <location>
        <begin position="549"/>
        <end position="569"/>
    </location>
</feature>
<gene>
    <name evidence="5" type="ORF">J3Q64DRAFT_1846715</name>
</gene>
<dbReference type="EMBL" id="JBCLYO010000003">
    <property type="protein sequence ID" value="KAL0092035.1"/>
    <property type="molecule type" value="Genomic_DNA"/>
</dbReference>
<protein>
    <recommendedName>
        <fullName evidence="4">EF-hand domain-containing protein</fullName>
    </recommendedName>
</protein>
<feature type="region of interest" description="Disordered" evidence="2">
    <location>
        <begin position="23"/>
        <end position="91"/>
    </location>
</feature>
<dbReference type="Pfam" id="PF00924">
    <property type="entry name" value="MS_channel_2nd"/>
    <property type="match status" value="1"/>
</dbReference>
<evidence type="ECO:0000259" key="4">
    <source>
        <dbReference type="PROSITE" id="PS50222"/>
    </source>
</evidence>
<reference evidence="5 6" key="1">
    <citation type="submission" date="2024-04" db="EMBL/GenBank/DDBJ databases">
        <title>Symmetric and asymmetric DNA N6-adenine methylation regulates different biological responses in Mucorales.</title>
        <authorList>
            <consortium name="Lawrence Berkeley National Laboratory"/>
            <person name="Lax C."/>
            <person name="Mondo S.J."/>
            <person name="Osorio-Concepcion M."/>
            <person name="Muszewska A."/>
            <person name="Corrochano-Luque M."/>
            <person name="Gutierrez G."/>
            <person name="Riley R."/>
            <person name="Lipzen A."/>
            <person name="Guo J."/>
            <person name="Hundley H."/>
            <person name="Amirebrahimi M."/>
            <person name="Ng V."/>
            <person name="Lorenzo-Gutierrez D."/>
            <person name="Binder U."/>
            <person name="Yang J."/>
            <person name="Song Y."/>
            <person name="Canovas D."/>
            <person name="Navarro E."/>
            <person name="Freitag M."/>
            <person name="Gabaldon T."/>
            <person name="Grigoriev I.V."/>
            <person name="Corrochano L.M."/>
            <person name="Nicolas F.E."/>
            <person name="Garre V."/>
        </authorList>
    </citation>
    <scope>NUCLEOTIDE SEQUENCE [LARGE SCALE GENOMIC DNA]</scope>
    <source>
        <strain evidence="5 6">L51</strain>
    </source>
</reference>
<feature type="transmembrane region" description="Helical" evidence="3">
    <location>
        <begin position="179"/>
        <end position="200"/>
    </location>
</feature>
<organism evidence="5 6">
    <name type="scientific">Phycomyces blakesleeanus</name>
    <dbReference type="NCBI Taxonomy" id="4837"/>
    <lineage>
        <taxon>Eukaryota</taxon>
        <taxon>Fungi</taxon>
        <taxon>Fungi incertae sedis</taxon>
        <taxon>Mucoromycota</taxon>
        <taxon>Mucoromycotina</taxon>
        <taxon>Mucoromycetes</taxon>
        <taxon>Mucorales</taxon>
        <taxon>Phycomycetaceae</taxon>
        <taxon>Phycomyces</taxon>
    </lineage>
</organism>
<feature type="compositionally biased region" description="Basic and acidic residues" evidence="2">
    <location>
        <begin position="25"/>
        <end position="35"/>
    </location>
</feature>
<name>A0ABR3B7K8_PHYBL</name>
<keyword evidence="3" id="KW-0812">Transmembrane</keyword>
<feature type="compositionally biased region" description="Acidic residues" evidence="2">
    <location>
        <begin position="127"/>
        <end position="141"/>
    </location>
</feature>
<feature type="transmembrane region" description="Helical" evidence="3">
    <location>
        <begin position="305"/>
        <end position="326"/>
    </location>
</feature>
<feature type="region of interest" description="Disordered" evidence="2">
    <location>
        <begin position="109"/>
        <end position="156"/>
    </location>
</feature>
<dbReference type="InterPro" id="IPR058650">
    <property type="entry name" value="Msy1/2-like"/>
</dbReference>
<feature type="region of interest" description="Disordered" evidence="2">
    <location>
        <begin position="365"/>
        <end position="390"/>
    </location>
</feature>
<dbReference type="Pfam" id="PF25886">
    <property type="entry name" value="Msy1"/>
    <property type="match status" value="1"/>
</dbReference>
<feature type="transmembrane region" description="Helical" evidence="3">
    <location>
        <begin position="223"/>
        <end position="252"/>
    </location>
</feature>
<sequence length="804" mass="92579">MSGPKTVRIADEEKILIADLPPVHQRNDLRRKEEPYSIDMKSDNFFYEPNQEPSERDSTLPRTPTIRRTLAKDQDENDIQNPFEDIPNYDREKDDGLYHLRVTESHIARDSNNNTNNRSTDPLIENIDIEDDDDTEFDWNDDPSQPQKPKRRRTARERFQAAIQRPCCWHFLSPFMKRFIIAILGSGTFVGVAVCVNVFLPPPSQAEMEDPNFTNVRSNVQLWMYWAAFMWHIGWITTVFIEMIPSAVSLWTKCCWGRRSERVKSTMEYYMAVKLYIGILLVASWNWGAWAFFLQHPFSSVENNHYSAIIWKVFACIFAASCFLFVQKSIIQLIATRFHQFAYQERLHESKHALKILDSLSKSENRRSRVEPSNLRNRRSPNGRWESGALSDNEGAAAYSTGVNTNQRPNNKRTTSTADAINSFQKKLQNIVMIDQPEARTRIERAKVDINSNEFAKKVAKKLFYSLAHPHGIPPGEADSKRSLYVRDFVPYFKTPEEAEKAFGVFDKDGNGNLTRREFRDTVLEIYRERKALSQSIRDTSQALGKVDAMLFIVSSIATIFVCLAVFQVDIWQSLVPLGSFLLALTFVFGNTCKTIFESVLFLFVTHPYDAGDYVIIDTQILLVHNMGLMGTVFIRADGQKIYAPTTVLMTKLITNVRRSGDMGESIVINIDFRTKTEDVHQLRDRITGWVNEQTRDFSHGFDLRVVDIIDVNQLIISMWLPHKGNWQDLGKRWQRHTRFVMALKDILSELNIVYELPSQKIRHSHDSSPFDAQSFPAMVTPQSFAADTQPAQSRLYTQSSLSV</sequence>
<dbReference type="Proteomes" id="UP001448207">
    <property type="component" value="Unassembled WGS sequence"/>
</dbReference>
<evidence type="ECO:0000256" key="2">
    <source>
        <dbReference type="SAM" id="MobiDB-lite"/>
    </source>
</evidence>
<dbReference type="InterPro" id="IPR010920">
    <property type="entry name" value="LSM_dom_sf"/>
</dbReference>
<evidence type="ECO:0000256" key="3">
    <source>
        <dbReference type="SAM" id="Phobius"/>
    </source>
</evidence>
<comment type="caution">
    <text evidence="5">The sequence shown here is derived from an EMBL/GenBank/DDBJ whole genome shotgun (WGS) entry which is preliminary data.</text>
</comment>
<keyword evidence="6" id="KW-1185">Reference proteome</keyword>
<feature type="transmembrane region" description="Helical" evidence="3">
    <location>
        <begin position="575"/>
        <end position="593"/>
    </location>
</feature>
<feature type="transmembrane region" description="Helical" evidence="3">
    <location>
        <begin position="273"/>
        <end position="293"/>
    </location>
</feature>
<dbReference type="InterPro" id="IPR006685">
    <property type="entry name" value="MscS_channel_2nd"/>
</dbReference>
<keyword evidence="3" id="KW-1133">Transmembrane helix</keyword>
<proteinExistence type="predicted"/>
<dbReference type="InterPro" id="IPR002048">
    <property type="entry name" value="EF_hand_dom"/>
</dbReference>
<dbReference type="Gene3D" id="1.10.238.10">
    <property type="entry name" value="EF-hand"/>
    <property type="match status" value="1"/>
</dbReference>
<evidence type="ECO:0000313" key="6">
    <source>
        <dbReference type="Proteomes" id="UP001448207"/>
    </source>
</evidence>
<accession>A0ABR3B7K8</accession>
<dbReference type="InterPro" id="IPR018247">
    <property type="entry name" value="EF_Hand_1_Ca_BS"/>
</dbReference>
<dbReference type="SUPFAM" id="SSF47473">
    <property type="entry name" value="EF-hand"/>
    <property type="match status" value="1"/>
</dbReference>
<dbReference type="PANTHER" id="PTHR31323">
    <property type="entry name" value="MECHANOSENSITIVE ION CHANNEL PROTEIN MSY2"/>
    <property type="match status" value="1"/>
</dbReference>
<keyword evidence="3" id="KW-0472">Membrane</keyword>
<keyword evidence="1" id="KW-0106">Calcium</keyword>
<dbReference type="SUPFAM" id="SSF50182">
    <property type="entry name" value="Sm-like ribonucleoproteins"/>
    <property type="match status" value="1"/>
</dbReference>
<evidence type="ECO:0000256" key="1">
    <source>
        <dbReference type="ARBA" id="ARBA00022837"/>
    </source>
</evidence>
<dbReference type="InterPro" id="IPR011992">
    <property type="entry name" value="EF-hand-dom_pair"/>
</dbReference>
<dbReference type="PANTHER" id="PTHR31323:SF1">
    <property type="entry name" value="MECHANOSENSITIVE ION CHANNEL PROTEIN"/>
    <property type="match status" value="1"/>
</dbReference>